<evidence type="ECO:0000256" key="1">
    <source>
        <dbReference type="SAM" id="SignalP"/>
    </source>
</evidence>
<keyword evidence="3" id="KW-1185">Reference proteome</keyword>
<dbReference type="Gene3D" id="2.80.10.50">
    <property type="match status" value="1"/>
</dbReference>
<sequence length="182" mass="19980">MRRLTALGTTAILGALTLTAAPSASAGDTGSNYTCDPILYRIKAANRPVFNELALTVALSPGNHGSVIQYQWSGESNQKWQVCRKPLSDGTQQVVFRDAWRHWCADIDHDGRDAGVWMITVGCDDNYVPDKQKFTLLNVPNTNYTAIRAVSSGKWLAAQYFDTNGSQVVLSNSPDLWVLEMA</sequence>
<keyword evidence="1" id="KW-0732">Signal</keyword>
<feature type="signal peptide" evidence="1">
    <location>
        <begin position="1"/>
        <end position="26"/>
    </location>
</feature>
<dbReference type="Proteomes" id="UP001432222">
    <property type="component" value="Chromosome"/>
</dbReference>
<accession>A0ABZ1UB31</accession>
<dbReference type="InterPro" id="IPR035992">
    <property type="entry name" value="Ricin_B-like_lectins"/>
</dbReference>
<protein>
    <submittedName>
        <fullName evidence="2">RICIN domain-containing protein</fullName>
    </submittedName>
</protein>
<evidence type="ECO:0000313" key="3">
    <source>
        <dbReference type="Proteomes" id="UP001432222"/>
    </source>
</evidence>
<reference evidence="2" key="1">
    <citation type="submission" date="2022-10" db="EMBL/GenBank/DDBJ databases">
        <title>The complete genomes of actinobacterial strains from the NBC collection.</title>
        <authorList>
            <person name="Joergensen T.S."/>
            <person name="Alvarez Arevalo M."/>
            <person name="Sterndorff E.B."/>
            <person name="Faurdal D."/>
            <person name="Vuksanovic O."/>
            <person name="Mourched A.-S."/>
            <person name="Charusanti P."/>
            <person name="Shaw S."/>
            <person name="Blin K."/>
            <person name="Weber T."/>
        </authorList>
    </citation>
    <scope>NUCLEOTIDE SEQUENCE</scope>
    <source>
        <strain evidence="2">NBC_00222</strain>
    </source>
</reference>
<name>A0ABZ1UB31_9ACTN</name>
<organism evidence="2 3">
    <name type="scientific">Kitasatospora purpeofusca</name>
    <dbReference type="NCBI Taxonomy" id="67352"/>
    <lineage>
        <taxon>Bacteria</taxon>
        <taxon>Bacillati</taxon>
        <taxon>Actinomycetota</taxon>
        <taxon>Actinomycetes</taxon>
        <taxon>Kitasatosporales</taxon>
        <taxon>Streptomycetaceae</taxon>
        <taxon>Kitasatospora</taxon>
    </lineage>
</organism>
<proteinExistence type="predicted"/>
<gene>
    <name evidence="2" type="ORF">OHA16_38230</name>
</gene>
<feature type="chain" id="PRO_5045152360" evidence="1">
    <location>
        <begin position="27"/>
        <end position="182"/>
    </location>
</feature>
<dbReference type="SUPFAM" id="SSF50370">
    <property type="entry name" value="Ricin B-like lectins"/>
    <property type="match status" value="1"/>
</dbReference>
<dbReference type="EMBL" id="CP108110">
    <property type="protein sequence ID" value="WUQ88323.1"/>
    <property type="molecule type" value="Genomic_DNA"/>
</dbReference>
<dbReference type="RefSeq" id="WP_328958871.1">
    <property type="nucleotide sequence ID" value="NZ_CP108110.1"/>
</dbReference>
<dbReference type="CDD" id="cd00161">
    <property type="entry name" value="beta-trefoil_Ricin-like"/>
    <property type="match status" value="1"/>
</dbReference>
<evidence type="ECO:0000313" key="2">
    <source>
        <dbReference type="EMBL" id="WUQ88323.1"/>
    </source>
</evidence>